<dbReference type="EMBL" id="NOXS01000033">
    <property type="protein sequence ID" value="OYQ17795.1"/>
    <property type="molecule type" value="Genomic_DNA"/>
</dbReference>
<evidence type="ECO:0000313" key="2">
    <source>
        <dbReference type="EMBL" id="OYQ17795.1"/>
    </source>
</evidence>
<sequence>MSLHLSAFRDALDGILPSAIATTSASGEVNVSYLSDILYLDESHLALSFQFFNKTRQNILENPYAQVLVLHPGSSEKYRISVQYLRTETHGPLFERMRAKLAGIASHHGMAEVFQLRGADIYRVIAIEKVNSAARPLPAQPSLMPALRRVQDTLSRCRSGDALISALFPTLARELGIEHGMVLALDRGSGRLYTLASHGYATSGVGSEVALGDGVIGVCAEVSAPIRINHMLHENAYTRAIRRTAGDAYDLAPEIPLPGLIDPQSQLAVPIAIGGTLKGVLFVESPRNHAFTYEIEDALSVIGLSFGALLMQFQDGDCSEFDADLPEETPPCDCPVSGSALRVRYYSGTATVFLNDDYLIKGVAGAILWKLLREFAANGRTRFSSRELRLDPQLGLPHLSDNLATRLILLKRRLEERDNGIRLTQGGRGQLLLEVLHPLDLIEAGAA</sequence>
<dbReference type="OrthoDB" id="329702at2"/>
<dbReference type="Gene3D" id="3.30.450.40">
    <property type="match status" value="1"/>
</dbReference>
<evidence type="ECO:0000259" key="1">
    <source>
        <dbReference type="Pfam" id="PF13185"/>
    </source>
</evidence>
<dbReference type="InterPro" id="IPR029016">
    <property type="entry name" value="GAF-like_dom_sf"/>
</dbReference>
<dbReference type="RefSeq" id="WP_094409357.1">
    <property type="nucleotide sequence ID" value="NZ_BMJZ01000002.1"/>
</dbReference>
<dbReference type="InterPro" id="IPR012349">
    <property type="entry name" value="Split_barrel_FMN-bd"/>
</dbReference>
<dbReference type="SUPFAM" id="SSF55781">
    <property type="entry name" value="GAF domain-like"/>
    <property type="match status" value="1"/>
</dbReference>
<dbReference type="InterPro" id="IPR003018">
    <property type="entry name" value="GAF"/>
</dbReference>
<dbReference type="Gene3D" id="2.30.110.10">
    <property type="entry name" value="Electron Transport, Fmn-binding Protein, Chain A"/>
    <property type="match status" value="1"/>
</dbReference>
<gene>
    <name evidence="2" type="ORF">CHR90_12500</name>
</gene>
<accession>A0A255XMY3</accession>
<proteinExistence type="predicted"/>
<keyword evidence="3" id="KW-1185">Reference proteome</keyword>
<dbReference type="PANTHER" id="PTHR40660:SF1">
    <property type="entry name" value="5'-PHOSPHATE OXIDASE PUTATIVE DOMAIN-CONTAINING PROTEIN-RELATED"/>
    <property type="match status" value="1"/>
</dbReference>
<feature type="domain" description="GAF" evidence="1">
    <location>
        <begin position="172"/>
        <end position="303"/>
    </location>
</feature>
<dbReference type="Proteomes" id="UP000216361">
    <property type="component" value="Unassembled WGS sequence"/>
</dbReference>
<organism evidence="2 3">
    <name type="scientific">Elstera cyanobacteriorum</name>
    <dbReference type="NCBI Taxonomy" id="2022747"/>
    <lineage>
        <taxon>Bacteria</taxon>
        <taxon>Pseudomonadati</taxon>
        <taxon>Pseudomonadota</taxon>
        <taxon>Alphaproteobacteria</taxon>
        <taxon>Rhodospirillales</taxon>
        <taxon>Rhodospirillaceae</taxon>
        <taxon>Elstera</taxon>
    </lineage>
</organism>
<dbReference type="AlphaFoldDB" id="A0A255XMY3"/>
<dbReference type="SUPFAM" id="SSF50475">
    <property type="entry name" value="FMN-binding split barrel"/>
    <property type="match status" value="1"/>
</dbReference>
<reference evidence="2 3" key="1">
    <citation type="submission" date="2017-07" db="EMBL/GenBank/DDBJ databases">
        <title>Elstera cyanobacteriorum sp. nov., a novel bacterium isolated from cyanobacterial aggregates in a eutrophic lake.</title>
        <authorList>
            <person name="Cai H."/>
        </authorList>
    </citation>
    <scope>NUCLEOTIDE SEQUENCE [LARGE SCALE GENOMIC DNA]</scope>
    <source>
        <strain evidence="2 3">TH019</strain>
    </source>
</reference>
<comment type="caution">
    <text evidence="2">The sequence shown here is derived from an EMBL/GenBank/DDBJ whole genome shotgun (WGS) entry which is preliminary data.</text>
</comment>
<protein>
    <recommendedName>
        <fullName evidence="1">GAF domain-containing protein</fullName>
    </recommendedName>
</protein>
<dbReference type="Pfam" id="PF13185">
    <property type="entry name" value="GAF_2"/>
    <property type="match status" value="1"/>
</dbReference>
<evidence type="ECO:0000313" key="3">
    <source>
        <dbReference type="Proteomes" id="UP000216361"/>
    </source>
</evidence>
<dbReference type="PANTHER" id="PTHR40660">
    <property type="entry name" value="5'-PHOSPHATE OXIDASE PUTATIVE DOMAIN-CONTAINING PROTEIN-RELATED"/>
    <property type="match status" value="1"/>
</dbReference>
<name>A0A255XMY3_9PROT</name>